<evidence type="ECO:0000313" key="2">
    <source>
        <dbReference type="Proteomes" id="UP001432011"/>
    </source>
</evidence>
<proteinExistence type="predicted"/>
<accession>A0ABZ1T295</accession>
<protein>
    <submittedName>
        <fullName evidence="1">Uncharacterized protein</fullName>
    </submittedName>
</protein>
<dbReference type="EMBL" id="CP108085">
    <property type="protein sequence ID" value="WUP77945.1"/>
    <property type="molecule type" value="Genomic_DNA"/>
</dbReference>
<gene>
    <name evidence="1" type="ORF">OG913_13350</name>
</gene>
<dbReference type="Proteomes" id="UP001432011">
    <property type="component" value="Chromosome"/>
</dbReference>
<dbReference type="RefSeq" id="WP_147944709.1">
    <property type="nucleotide sequence ID" value="NZ_CP108085.1"/>
</dbReference>
<organism evidence="1 2">
    <name type="scientific">Microbispora hainanensis</name>
    <dbReference type="NCBI Taxonomy" id="568844"/>
    <lineage>
        <taxon>Bacteria</taxon>
        <taxon>Bacillati</taxon>
        <taxon>Actinomycetota</taxon>
        <taxon>Actinomycetes</taxon>
        <taxon>Streptosporangiales</taxon>
        <taxon>Streptosporangiaceae</taxon>
        <taxon>Microbispora</taxon>
    </lineage>
</organism>
<reference evidence="1" key="1">
    <citation type="submission" date="2022-10" db="EMBL/GenBank/DDBJ databases">
        <title>The complete genomes of actinobacterial strains from the NBC collection.</title>
        <authorList>
            <person name="Joergensen T.S."/>
            <person name="Alvarez Arevalo M."/>
            <person name="Sterndorff E.B."/>
            <person name="Faurdal D."/>
            <person name="Vuksanovic O."/>
            <person name="Mourched A.-S."/>
            <person name="Charusanti P."/>
            <person name="Shaw S."/>
            <person name="Blin K."/>
            <person name="Weber T."/>
        </authorList>
    </citation>
    <scope>NUCLEOTIDE SEQUENCE</scope>
    <source>
        <strain evidence="1">NBC_00254</strain>
    </source>
</reference>
<name>A0ABZ1T295_9ACTN</name>
<sequence>MSVQAEIRVLVAGFFDATHEDQHEAAAVLVFRYPGLPVIFVEVFVAAGDTGRESVGHYRDISAG</sequence>
<evidence type="ECO:0000313" key="1">
    <source>
        <dbReference type="EMBL" id="WUP77945.1"/>
    </source>
</evidence>
<keyword evidence="2" id="KW-1185">Reference proteome</keyword>